<gene>
    <name evidence="1" type="ORF">B4067_3465</name>
</gene>
<dbReference type="AlphaFoldDB" id="A0ABD4A0R2"/>
<protein>
    <submittedName>
        <fullName evidence="1">Uncharacterized protein</fullName>
    </submittedName>
</protein>
<dbReference type="EMBL" id="JSXS01000005">
    <property type="protein sequence ID" value="KIL33870.1"/>
    <property type="molecule type" value="Genomic_DNA"/>
</dbReference>
<comment type="caution">
    <text evidence="1">The sequence shown here is derived from an EMBL/GenBank/DDBJ whole genome shotgun (WGS) entry which is preliminary data.</text>
</comment>
<sequence length="39" mass="4612">MIFQERIPMFVHLKLGGSNWAESGITNQPFFNRILIYDQ</sequence>
<proteinExistence type="predicted"/>
<evidence type="ECO:0000313" key="1">
    <source>
        <dbReference type="EMBL" id="KIL33870.1"/>
    </source>
</evidence>
<reference evidence="1 2" key="1">
    <citation type="submission" date="2014-11" db="EMBL/GenBank/DDBJ databases">
        <title>Draft Genome Sequences of Nine Bacillus subtilis Strains that Form Spores with High Heat-Resistance.</title>
        <authorList>
            <person name="Krawcyk A.O."/>
            <person name="Berendsen E.M."/>
            <person name="de Jong A."/>
            <person name="Holsappel S."/>
            <person name="Eijlander R.T."/>
            <person name="Wells-Bennik M."/>
            <person name="Kuipers O.P."/>
        </authorList>
    </citation>
    <scope>NUCLEOTIDE SEQUENCE [LARGE SCALE GENOMIC DNA]</scope>
    <source>
        <strain evidence="1 2">B4067</strain>
    </source>
</reference>
<dbReference type="Proteomes" id="UP000031970">
    <property type="component" value="Unassembled WGS sequence"/>
</dbReference>
<name>A0ABD4A0R2_BACIU</name>
<organism evidence="1 2">
    <name type="scientific">Bacillus subtilis subsp. subtilis</name>
    <dbReference type="NCBI Taxonomy" id="135461"/>
    <lineage>
        <taxon>Bacteria</taxon>
        <taxon>Bacillati</taxon>
        <taxon>Bacillota</taxon>
        <taxon>Bacilli</taxon>
        <taxon>Bacillales</taxon>
        <taxon>Bacillaceae</taxon>
        <taxon>Bacillus</taxon>
    </lineage>
</organism>
<evidence type="ECO:0000313" key="2">
    <source>
        <dbReference type="Proteomes" id="UP000031970"/>
    </source>
</evidence>
<accession>A0ABD4A0R2</accession>